<keyword evidence="5" id="KW-1185">Reference proteome</keyword>
<feature type="region of interest" description="Disordered" evidence="2">
    <location>
        <begin position="87"/>
        <end position="107"/>
    </location>
</feature>
<organism evidence="4 5">
    <name type="scientific">Hanseniaspora valbyensis NRRL Y-1626</name>
    <dbReference type="NCBI Taxonomy" id="766949"/>
    <lineage>
        <taxon>Eukaryota</taxon>
        <taxon>Fungi</taxon>
        <taxon>Dikarya</taxon>
        <taxon>Ascomycota</taxon>
        <taxon>Saccharomycotina</taxon>
        <taxon>Saccharomycetes</taxon>
        <taxon>Saccharomycodales</taxon>
        <taxon>Saccharomycodaceae</taxon>
        <taxon>Hanseniaspora</taxon>
    </lineage>
</organism>
<dbReference type="AlphaFoldDB" id="A0A1B7TDM0"/>
<comment type="similarity">
    <text evidence="1">Belongs to the IWR1/SLC7A6OS family.</text>
</comment>
<protein>
    <submittedName>
        <fullName evidence="4">DUF1762-domain-containing protein</fullName>
    </submittedName>
</protein>
<dbReference type="EMBL" id="LXPE01000013">
    <property type="protein sequence ID" value="OBA26852.1"/>
    <property type="molecule type" value="Genomic_DNA"/>
</dbReference>
<name>A0A1B7TDM0_9ASCO</name>
<reference evidence="5" key="1">
    <citation type="journal article" date="2016" name="Proc. Natl. Acad. Sci. U.S.A.">
        <title>Comparative genomics of biotechnologically important yeasts.</title>
        <authorList>
            <person name="Riley R."/>
            <person name="Haridas S."/>
            <person name="Wolfe K.H."/>
            <person name="Lopes M.R."/>
            <person name="Hittinger C.T."/>
            <person name="Goeker M."/>
            <person name="Salamov A.A."/>
            <person name="Wisecaver J.H."/>
            <person name="Long T.M."/>
            <person name="Calvey C.H."/>
            <person name="Aerts A.L."/>
            <person name="Barry K.W."/>
            <person name="Choi C."/>
            <person name="Clum A."/>
            <person name="Coughlan A.Y."/>
            <person name="Deshpande S."/>
            <person name="Douglass A.P."/>
            <person name="Hanson S.J."/>
            <person name="Klenk H.-P."/>
            <person name="LaButti K.M."/>
            <person name="Lapidus A."/>
            <person name="Lindquist E.A."/>
            <person name="Lipzen A.M."/>
            <person name="Meier-Kolthoff J.P."/>
            <person name="Ohm R.A."/>
            <person name="Otillar R.P."/>
            <person name="Pangilinan J.L."/>
            <person name="Peng Y."/>
            <person name="Rokas A."/>
            <person name="Rosa C.A."/>
            <person name="Scheuner C."/>
            <person name="Sibirny A.A."/>
            <person name="Slot J.C."/>
            <person name="Stielow J.B."/>
            <person name="Sun H."/>
            <person name="Kurtzman C.P."/>
            <person name="Blackwell M."/>
            <person name="Grigoriev I.V."/>
            <person name="Jeffries T.W."/>
        </authorList>
    </citation>
    <scope>NUCLEOTIDE SEQUENCE [LARGE SCALE GENOMIC DNA]</scope>
    <source>
        <strain evidence="5">NRRL Y-1626</strain>
    </source>
</reference>
<dbReference type="Proteomes" id="UP000092321">
    <property type="component" value="Unassembled WGS sequence"/>
</dbReference>
<gene>
    <name evidence="4" type="ORF">HANVADRAFT_52879</name>
</gene>
<dbReference type="Pfam" id="PF08574">
    <property type="entry name" value="Iwr1"/>
    <property type="match status" value="1"/>
</dbReference>
<accession>A0A1B7TDM0</accession>
<sequence length="389" mass="45382">MQSNTQIKTPKDDVKIVRIKRLREDDALEALLLENDNNTSNNDSNISLKRRKFMYKRVDINDSNTSLVNENTPTLEKTADNRFLYERKQSKRKRSAGEHEDDEQELNSVNMYINDSLPEEVNSLLSEFIAKESLSKNVKNLEAQKILLNNGKRLRRNHPSEEQVRISSPTPDNSIDDTSKYVYDIYIKEEITDDSEFILDISSIGYLKIVEDGSLIYDENSDAEHLSDDEDSNEEDYYKNDYPDDEDDDRSILFGEDDDDEDGLYYKGRRGSGEFEEGEFSDNNFVSYDELSSNRFMSNDMFGDTMTRLDNNLHSGNFLDSLNADEDSDSEDDPAYYYTDNENNQEEKEFEGDYNFPRNHFFATDQDDPLAIYRDKIMYSLEKKIKKNK</sequence>
<evidence type="ECO:0000259" key="3">
    <source>
        <dbReference type="Pfam" id="PF08574"/>
    </source>
</evidence>
<comment type="caution">
    <text evidence="4">The sequence shown here is derived from an EMBL/GenBank/DDBJ whole genome shotgun (WGS) entry which is preliminary data.</text>
</comment>
<proteinExistence type="inferred from homology"/>
<dbReference type="PANTHER" id="PTHR28063">
    <property type="entry name" value="RNA POLYMERASE II NUCLEAR LOCALIZATION PROTEIN IWR1"/>
    <property type="match status" value="1"/>
</dbReference>
<dbReference type="OrthoDB" id="6255506at2759"/>
<evidence type="ECO:0000256" key="1">
    <source>
        <dbReference type="ARBA" id="ARBA00010218"/>
    </source>
</evidence>
<feature type="region of interest" description="Disordered" evidence="2">
    <location>
        <begin position="222"/>
        <end position="273"/>
    </location>
</feature>
<dbReference type="InterPro" id="IPR013883">
    <property type="entry name" value="TF_Iwr1_dom"/>
</dbReference>
<feature type="compositionally biased region" description="Acidic residues" evidence="2">
    <location>
        <begin position="243"/>
        <end position="263"/>
    </location>
</feature>
<evidence type="ECO:0000313" key="5">
    <source>
        <dbReference type="Proteomes" id="UP000092321"/>
    </source>
</evidence>
<dbReference type="InterPro" id="IPR040150">
    <property type="entry name" value="Iwr1"/>
</dbReference>
<dbReference type="GO" id="GO:0006606">
    <property type="term" value="P:protein import into nucleus"/>
    <property type="evidence" value="ECO:0007669"/>
    <property type="project" value="InterPro"/>
</dbReference>
<evidence type="ECO:0000313" key="4">
    <source>
        <dbReference type="EMBL" id="OBA26852.1"/>
    </source>
</evidence>
<dbReference type="GO" id="GO:0005737">
    <property type="term" value="C:cytoplasm"/>
    <property type="evidence" value="ECO:0007669"/>
    <property type="project" value="TreeGrafter"/>
</dbReference>
<dbReference type="PANTHER" id="PTHR28063:SF1">
    <property type="entry name" value="RNA POLYMERASE II NUCLEAR LOCALIZATION PROTEIN IWR1"/>
    <property type="match status" value="1"/>
</dbReference>
<evidence type="ECO:0000256" key="2">
    <source>
        <dbReference type="SAM" id="MobiDB-lite"/>
    </source>
</evidence>
<feature type="domain" description="Transcription factor Iwr1" evidence="3">
    <location>
        <begin position="180"/>
        <end position="246"/>
    </location>
</feature>